<dbReference type="InterPro" id="IPR028275">
    <property type="entry name" value="CLU_N"/>
</dbReference>
<dbReference type="Proteomes" id="UP001162131">
    <property type="component" value="Unassembled WGS sequence"/>
</dbReference>
<evidence type="ECO:0000313" key="5">
    <source>
        <dbReference type="EMBL" id="CAG9325895.1"/>
    </source>
</evidence>
<name>A0AAU9JJS9_9CILI</name>
<sequence>MEGSEEVNIIQITLIDPEEQKHNIRLTPADFLIELKTCLADYAPTSYFTNYHFESSGHTLSDYVELAEQGLQSGSTVRIVLDPYNEKAIKTHIKRIKDTIANPSPPKSNIFVQEKEETKTLSTAPDSSLPLLDQQELLCVPNKLLSPPSQLPIYETDIEEISTELPKCVGAINFYELRTPSPKRRLCGDLAYLVVQTLEGETYYITCSVVGFYVNATTSDNGSIIFRPEISDKKIAGKTLVELLKTVSKKFKDDWQLLLVKAAESENYKEIKTSLPTPEWIVQVKPEPQRETEFDVESIRDWNEEFQMIRDLPAESPLQRIQKDKALAKVYSDFLEVAVKGAKTIIAGGLKPLNPMDPLKQQLFIFNHIFFSFIDDSEYVQHQGPDACYTLISANHDLRAIKFLCNAEIPGLHCIASAFVDYRGYRVLCQSIIPGILDRTPETSAQYGSIDDGKTIHTDPEFHEIMKQICEKLCLSKSVVLDYEGNKHEIWGAVDSKGIRGSDQRKYFLETLRLTPRDANFLGEEYALCLLRPELVEQFQQIKTNEFIENKAEEAIKKKKEENTEESKLTIEELQEIVKAAPKLEFNPNVFTSAKLAEGQEESEQKVLEISTFLREKQLPLVAKLICNDDGSWTRVGNSFIEVLHRFGVNARYLGKISTLIAEPEHKHVKIMCERLAVARSAKRVINEHLRNTSDLYLAETIAHLLNCLMNNLSATQESKSGKKRRNKKSKKAQSEVKANLIEFERPEALQITPEILWGQIKARADKHFGLNLPNRIEFWEAASSPGLRIAFLREVCLQTGIQLNHSVSFDSPFTSESVASLNIRVKSIEWKSMESRWLYENAMKSLNEQNIDMAAEMLIQSAGIQEQVSGPLHHDISFVYQKLSQIYLSQGDLHQAINYQHKAILIMERILGNDHLMVGQSYMNFGYLYQGISKYKRAMKHMLHALQIFFVNSGEMSPEAIPALLSIGVMYRELGLHDTSIGVLSHVMEMCLALYGEKNLRVAESSQILATEYKFMKDYEASKLWETRALDIFKAILPENHPRMKECEENIENLKKLAAGTIATDPNLANQRNARPNDKKAYLKQKLHARKMKAKLGLPMHQLYQATAFDEMPGRMTKEQIDQEKLKKIFEEIQKKEETK</sequence>
<evidence type="ECO:0000256" key="1">
    <source>
        <dbReference type="ARBA" id="ARBA00022490"/>
    </source>
</evidence>
<dbReference type="SUPFAM" id="SSF103107">
    <property type="entry name" value="Hypothetical protein c14orf129, hspc210"/>
    <property type="match status" value="1"/>
</dbReference>
<dbReference type="GO" id="GO:0005737">
    <property type="term" value="C:cytoplasm"/>
    <property type="evidence" value="ECO:0007669"/>
    <property type="project" value="TreeGrafter"/>
</dbReference>
<protein>
    <recommendedName>
        <fullName evidence="7">Clustered mitochondria protein homolog</fullName>
    </recommendedName>
</protein>
<dbReference type="Pfam" id="PF13424">
    <property type="entry name" value="TPR_12"/>
    <property type="match status" value="2"/>
</dbReference>
<dbReference type="Pfam" id="PF15044">
    <property type="entry name" value="CLU_N"/>
    <property type="match status" value="1"/>
</dbReference>
<evidence type="ECO:0000259" key="3">
    <source>
        <dbReference type="PROSITE" id="PS50053"/>
    </source>
</evidence>
<dbReference type="InterPro" id="IPR000626">
    <property type="entry name" value="Ubiquitin-like_dom"/>
</dbReference>
<evidence type="ECO:0000256" key="2">
    <source>
        <dbReference type="SAM" id="Coils"/>
    </source>
</evidence>
<dbReference type="SUPFAM" id="SSF48452">
    <property type="entry name" value="TPR-like"/>
    <property type="match status" value="1"/>
</dbReference>
<keyword evidence="1" id="KW-0963">Cytoplasm</keyword>
<evidence type="ECO:0000313" key="6">
    <source>
        <dbReference type="Proteomes" id="UP001162131"/>
    </source>
</evidence>
<evidence type="ECO:0000259" key="4">
    <source>
        <dbReference type="PROSITE" id="PS51823"/>
    </source>
</evidence>
<dbReference type="InterPro" id="IPR023231">
    <property type="entry name" value="GSKIP_dom_sf"/>
</dbReference>
<feature type="domain" description="Ubiquitin-like" evidence="3">
    <location>
        <begin position="10"/>
        <end position="86"/>
    </location>
</feature>
<dbReference type="PROSITE" id="PS51823">
    <property type="entry name" value="CLU"/>
    <property type="match status" value="1"/>
</dbReference>
<dbReference type="Pfam" id="PF12807">
    <property type="entry name" value="eIF3_p135"/>
    <property type="match status" value="1"/>
</dbReference>
<dbReference type="Pfam" id="PF13236">
    <property type="entry name" value="CLU"/>
    <property type="match status" value="1"/>
</dbReference>
<dbReference type="EMBL" id="CAJZBQ010000039">
    <property type="protein sequence ID" value="CAG9325895.1"/>
    <property type="molecule type" value="Genomic_DNA"/>
</dbReference>
<dbReference type="Gene3D" id="3.30.2280.10">
    <property type="entry name" value="Hypothetical protein (hspc210)"/>
    <property type="match status" value="1"/>
</dbReference>
<proteinExistence type="predicted"/>
<keyword evidence="6" id="KW-1185">Reference proteome</keyword>
<dbReference type="PROSITE" id="PS50053">
    <property type="entry name" value="UBIQUITIN_2"/>
    <property type="match status" value="1"/>
</dbReference>
<dbReference type="InterPro" id="IPR033646">
    <property type="entry name" value="CLU-central"/>
</dbReference>
<dbReference type="InterPro" id="IPR025697">
    <property type="entry name" value="CLU_dom"/>
</dbReference>
<organism evidence="5 6">
    <name type="scientific">Blepharisma stoltei</name>
    <dbReference type="NCBI Taxonomy" id="1481888"/>
    <lineage>
        <taxon>Eukaryota</taxon>
        <taxon>Sar</taxon>
        <taxon>Alveolata</taxon>
        <taxon>Ciliophora</taxon>
        <taxon>Postciliodesmatophora</taxon>
        <taxon>Heterotrichea</taxon>
        <taxon>Heterotrichida</taxon>
        <taxon>Blepharismidae</taxon>
        <taxon>Blepharisma</taxon>
    </lineage>
</organism>
<feature type="coiled-coil region" evidence="2">
    <location>
        <begin position="545"/>
        <end position="577"/>
    </location>
</feature>
<accession>A0AAU9JJS9</accession>
<evidence type="ECO:0008006" key="7">
    <source>
        <dbReference type="Google" id="ProtNLM"/>
    </source>
</evidence>
<dbReference type="PANTHER" id="PTHR12601">
    <property type="entry name" value="EUKARYOTIC TRANSLATION INITIATION FACTOR 3 SUBUNIT EIF-3"/>
    <property type="match status" value="1"/>
</dbReference>
<comment type="caution">
    <text evidence="5">The sequence shown here is derived from an EMBL/GenBank/DDBJ whole genome shotgun (WGS) entry which is preliminary data.</text>
</comment>
<dbReference type="InterPro" id="IPR027523">
    <property type="entry name" value="CLU_prot"/>
</dbReference>
<keyword evidence="2" id="KW-0175">Coiled coil</keyword>
<dbReference type="Gene3D" id="1.25.40.10">
    <property type="entry name" value="Tetratricopeptide repeat domain"/>
    <property type="match status" value="2"/>
</dbReference>
<gene>
    <name evidence="5" type="ORF">BSTOLATCC_MIC39678</name>
</gene>
<dbReference type="PANTHER" id="PTHR12601:SF6">
    <property type="entry name" value="CLUSTERED MITOCHONDRIA PROTEIN HOMOLOG"/>
    <property type="match status" value="1"/>
</dbReference>
<dbReference type="InterPro" id="IPR011990">
    <property type="entry name" value="TPR-like_helical_dom_sf"/>
</dbReference>
<dbReference type="AlphaFoldDB" id="A0AAU9JJS9"/>
<reference evidence="5" key="1">
    <citation type="submission" date="2021-09" db="EMBL/GenBank/DDBJ databases">
        <authorList>
            <consortium name="AG Swart"/>
            <person name="Singh M."/>
            <person name="Singh A."/>
            <person name="Seah K."/>
            <person name="Emmerich C."/>
        </authorList>
    </citation>
    <scope>NUCLEOTIDE SEQUENCE</scope>
    <source>
        <strain evidence="5">ATCC30299</strain>
    </source>
</reference>
<dbReference type="CDD" id="cd15466">
    <property type="entry name" value="CLU-central"/>
    <property type="match status" value="1"/>
</dbReference>
<feature type="domain" description="Clu" evidence="4">
    <location>
        <begin position="276"/>
        <end position="522"/>
    </location>
</feature>